<evidence type="ECO:0000256" key="2">
    <source>
        <dbReference type="SAM" id="MobiDB-lite"/>
    </source>
</evidence>
<sequence>MFVRHQRVDRYVFDAYFRSSRMAKEWVEETKRKSPWFSEPLLFDFFLAFYLKQPEVNEAIDVSPFHRWMIRSLLRQHFYQSIHPRTIARESASFKTASKALMWLVSSFEEEVEKRKKMDRMLGVGDQPQQGQKGDEQSNQPEQTDQLLERLTQKQLEQLRLVGYTLQQGKQMVEEKEESQSTRPLAEEEVRLLRSRIEELQEEMKTNYIKRPKLLQKVKKLEEEAVQKQKQIERLMKQEKSAIHHLEQELGDWLHQSLKKSLEAEEKDTSYLHALLEASQRFSNRRWGSELGKLRRETYEKYLKWVEQLTKHPDLIHFLQEVGRNVHEFSMRKKKRKERRIPEEYDDLRQSGNLSHLLASEAVLLADPDLETYFMVKALEQKLLTYDTIGWRDDPPSGPVICMLDSSHSMRGAKLRLAQIFVMTFAAISLLEKRDFMLMLFGTKGEVVERPLYYKKPDWTGFYQLAQQAFGGGTNFDEPIKRGIHILNENPKFEAADFVMITDGIGEISPPVRQLLGQVAKEKQVQLHSLIMGTARQHLVQTYDLIGISHHVRFATSWETNDPENGELFLDVFAAERRKAT</sequence>
<dbReference type="RefSeq" id="WP_258432730.1">
    <property type="nucleotide sequence ID" value="NZ_JANSGW010000002.1"/>
</dbReference>
<gene>
    <name evidence="4" type="ORF">O0554_01730</name>
</gene>
<feature type="compositionally biased region" description="Polar residues" evidence="2">
    <location>
        <begin position="127"/>
        <end position="143"/>
    </location>
</feature>
<dbReference type="AlphaFoldDB" id="A0AAP3DEI0"/>
<dbReference type="InterPro" id="IPR036465">
    <property type="entry name" value="vWFA_dom_sf"/>
</dbReference>
<feature type="region of interest" description="Disordered" evidence="2">
    <location>
        <begin position="124"/>
        <end position="143"/>
    </location>
</feature>
<dbReference type="Proteomes" id="UP001077662">
    <property type="component" value="Unassembled WGS sequence"/>
</dbReference>
<dbReference type="EMBL" id="JAPTNE010000002">
    <property type="protein sequence ID" value="MCZ0805640.1"/>
    <property type="molecule type" value="Genomic_DNA"/>
</dbReference>
<dbReference type="PANTHER" id="PTHR36846:SF1">
    <property type="entry name" value="PROTEIN VIAA"/>
    <property type="match status" value="1"/>
</dbReference>
<protein>
    <recommendedName>
        <fullName evidence="3">VWFA domain-containing protein</fullName>
    </recommendedName>
</protein>
<name>A0AAP3DEI0_BRELA</name>
<organism evidence="4 5">
    <name type="scientific">Brevibacillus laterosporus</name>
    <name type="common">Bacillus laterosporus</name>
    <dbReference type="NCBI Taxonomy" id="1465"/>
    <lineage>
        <taxon>Bacteria</taxon>
        <taxon>Bacillati</taxon>
        <taxon>Bacillota</taxon>
        <taxon>Bacilli</taxon>
        <taxon>Bacillales</taxon>
        <taxon>Paenibacillaceae</taxon>
        <taxon>Brevibacillus</taxon>
    </lineage>
</organism>
<dbReference type="Pfam" id="PF13519">
    <property type="entry name" value="VWA_2"/>
    <property type="match status" value="1"/>
</dbReference>
<keyword evidence="1" id="KW-0175">Coiled coil</keyword>
<dbReference type="Gene3D" id="3.40.50.410">
    <property type="entry name" value="von Willebrand factor, type A domain"/>
    <property type="match status" value="1"/>
</dbReference>
<feature type="coiled-coil region" evidence="1">
    <location>
        <begin position="183"/>
        <end position="249"/>
    </location>
</feature>
<proteinExistence type="predicted"/>
<dbReference type="InterPro" id="IPR002035">
    <property type="entry name" value="VWF_A"/>
</dbReference>
<feature type="domain" description="VWFA" evidence="3">
    <location>
        <begin position="400"/>
        <end position="504"/>
    </location>
</feature>
<evidence type="ECO:0000256" key="1">
    <source>
        <dbReference type="SAM" id="Coils"/>
    </source>
</evidence>
<dbReference type="SUPFAM" id="SSF53300">
    <property type="entry name" value="vWA-like"/>
    <property type="match status" value="1"/>
</dbReference>
<reference evidence="4" key="1">
    <citation type="submission" date="2022-09" db="EMBL/GenBank/DDBJ databases">
        <title>Genome analysis and characterization of larvicidal activity of Brevibacillus strains.</title>
        <authorList>
            <person name="Patrusheva E.V."/>
            <person name="Izotova A.O."/>
            <person name="Toshchakov S.V."/>
            <person name="Sineoky S.P."/>
        </authorList>
    </citation>
    <scope>NUCLEOTIDE SEQUENCE</scope>
    <source>
        <strain evidence="4">VKPM_B-13247</strain>
    </source>
</reference>
<comment type="caution">
    <text evidence="4">The sequence shown here is derived from an EMBL/GenBank/DDBJ whole genome shotgun (WGS) entry which is preliminary data.</text>
</comment>
<evidence type="ECO:0000259" key="3">
    <source>
        <dbReference type="Pfam" id="PF13519"/>
    </source>
</evidence>
<dbReference type="PANTHER" id="PTHR36846">
    <property type="entry name" value="PROTEIN VIAA"/>
    <property type="match status" value="1"/>
</dbReference>
<dbReference type="GO" id="GO:0005829">
    <property type="term" value="C:cytosol"/>
    <property type="evidence" value="ECO:0007669"/>
    <property type="project" value="TreeGrafter"/>
</dbReference>
<evidence type="ECO:0000313" key="5">
    <source>
        <dbReference type="Proteomes" id="UP001077662"/>
    </source>
</evidence>
<evidence type="ECO:0000313" key="4">
    <source>
        <dbReference type="EMBL" id="MCZ0805640.1"/>
    </source>
</evidence>
<accession>A0AAP3DEI0</accession>